<evidence type="ECO:0000256" key="1">
    <source>
        <dbReference type="ARBA" id="ARBA00022536"/>
    </source>
</evidence>
<reference evidence="5 6" key="1">
    <citation type="submission" date="2020-06" db="EMBL/GenBank/DDBJ databases">
        <authorList>
            <consortium name="Wellcome Sanger Institute Data Sharing"/>
        </authorList>
    </citation>
    <scope>NUCLEOTIDE SEQUENCE [LARGE SCALE GENOMIC DNA]</scope>
</reference>
<dbReference type="AlphaFoldDB" id="A0AAY4A2N1"/>
<evidence type="ECO:0000256" key="2">
    <source>
        <dbReference type="ARBA" id="ARBA00022729"/>
    </source>
</evidence>
<reference evidence="5" key="2">
    <citation type="submission" date="2025-08" db="UniProtKB">
        <authorList>
            <consortium name="Ensembl"/>
        </authorList>
    </citation>
    <scope>IDENTIFICATION</scope>
</reference>
<dbReference type="Pfam" id="PF23283">
    <property type="entry name" value="D8C_UMOD"/>
    <property type="match status" value="1"/>
</dbReference>
<dbReference type="Gene3D" id="2.60.40.4100">
    <property type="entry name" value="Zona pellucida, ZP-C domain"/>
    <property type="match status" value="1"/>
</dbReference>
<dbReference type="Proteomes" id="UP000694580">
    <property type="component" value="Chromosome 3"/>
</dbReference>
<organism evidence="5 6">
    <name type="scientific">Denticeps clupeoides</name>
    <name type="common">denticle herring</name>
    <dbReference type="NCBI Taxonomy" id="299321"/>
    <lineage>
        <taxon>Eukaryota</taxon>
        <taxon>Metazoa</taxon>
        <taxon>Chordata</taxon>
        <taxon>Craniata</taxon>
        <taxon>Vertebrata</taxon>
        <taxon>Euteleostomi</taxon>
        <taxon>Actinopterygii</taxon>
        <taxon>Neopterygii</taxon>
        <taxon>Teleostei</taxon>
        <taxon>Clupei</taxon>
        <taxon>Clupeiformes</taxon>
        <taxon>Denticipitoidei</taxon>
        <taxon>Denticipitidae</taxon>
        <taxon>Denticeps</taxon>
    </lineage>
</organism>
<dbReference type="PANTHER" id="PTHR14002">
    <property type="entry name" value="ENDOGLIN/TGF-BETA RECEPTOR TYPE III"/>
    <property type="match status" value="1"/>
</dbReference>
<dbReference type="InterPro" id="IPR001507">
    <property type="entry name" value="ZP_dom"/>
</dbReference>
<dbReference type="SMART" id="SM00241">
    <property type="entry name" value="ZP"/>
    <property type="match status" value="1"/>
</dbReference>
<dbReference type="InterPro" id="IPR042235">
    <property type="entry name" value="ZP-C_dom"/>
</dbReference>
<evidence type="ECO:0000313" key="6">
    <source>
        <dbReference type="Proteomes" id="UP000694580"/>
    </source>
</evidence>
<sequence length="394" mass="44754">NTHAMDALFNLGVMRLSLLQIENRLSGHALAPVRSAPLSDDDPCVTYTALDEPWRATNYTAPSPFMLKCDQYKNWNGWYRLLYDGNSIRMPESCVSENRCGTHAPLWLNGAHPRLQDGVVTRTVCGDWAKDCCHYKSPPIQVKACPGNYYVYKFTSPPVCQLAYCAGFPLPWQICFNMADLKCSVLQSNSTHFIYENSIIGEMDSAGHLISRKRQLNLRFLCVYSINQSLTMDTTLPGGHGSYRMRMNLHQDANFTQVFHGPVDEVLDQTIYVDVQTEWVEDQQFSTVLDDCWATPVNDPSYYVRWELISDGCPNPEDGTVEILRNGISKSSHFSFRVFTFIGNFTAVYLHCPQISRTAPLFPLACSRGQIRTQVHVPLKCFKKLIDYCQSSYD</sequence>
<name>A0AAY4A2N1_9TELE</name>
<keyword evidence="3" id="KW-1015">Disulfide bond</keyword>
<accession>A0AAY4A2N1</accession>
<keyword evidence="1" id="KW-0245">EGF-like domain</keyword>
<dbReference type="GeneTree" id="ENSGT00940000156038"/>
<proteinExistence type="predicted"/>
<dbReference type="PROSITE" id="PS51034">
    <property type="entry name" value="ZP_2"/>
    <property type="match status" value="1"/>
</dbReference>
<dbReference type="Pfam" id="PF00100">
    <property type="entry name" value="Zona_pellucida"/>
    <property type="match status" value="1"/>
</dbReference>
<dbReference type="InterPro" id="IPR057774">
    <property type="entry name" value="D8C_UMOD/GP2/OIT3-like"/>
</dbReference>
<keyword evidence="6" id="KW-1185">Reference proteome</keyword>
<dbReference type="Ensembl" id="ENSDCDT00010003690.1">
    <property type="protein sequence ID" value="ENSDCDP00010003553.1"/>
    <property type="gene ID" value="ENSDCDG00010001623.1"/>
</dbReference>
<dbReference type="Gene3D" id="2.60.40.3210">
    <property type="entry name" value="Zona pellucida, ZP-N domain"/>
    <property type="match status" value="1"/>
</dbReference>
<protein>
    <recommendedName>
        <fullName evidence="4">ZP domain-containing protein</fullName>
    </recommendedName>
</protein>
<keyword evidence="2" id="KW-0732">Signal</keyword>
<evidence type="ECO:0000313" key="5">
    <source>
        <dbReference type="Ensembl" id="ENSDCDP00010003553.1"/>
    </source>
</evidence>
<reference evidence="5" key="3">
    <citation type="submission" date="2025-09" db="UniProtKB">
        <authorList>
            <consortium name="Ensembl"/>
        </authorList>
    </citation>
    <scope>IDENTIFICATION</scope>
</reference>
<dbReference type="InterPro" id="IPR055355">
    <property type="entry name" value="ZP-C"/>
</dbReference>
<evidence type="ECO:0000256" key="3">
    <source>
        <dbReference type="ARBA" id="ARBA00023157"/>
    </source>
</evidence>
<evidence type="ECO:0000259" key="4">
    <source>
        <dbReference type="PROSITE" id="PS51034"/>
    </source>
</evidence>
<feature type="domain" description="ZP" evidence="4">
    <location>
        <begin position="132"/>
        <end position="373"/>
    </location>
</feature>
<dbReference type="PANTHER" id="PTHR14002:SF50">
    <property type="entry name" value="ALPHA-TECTORIN-LIKE-RELATED"/>
    <property type="match status" value="1"/>
</dbReference>